<comment type="caution">
    <text evidence="2">The sequence shown here is derived from an EMBL/GenBank/DDBJ whole genome shotgun (WGS) entry which is preliminary data.</text>
</comment>
<sequence length="198" mass="22549">MQKGKMASFIWIVSVILLLWGLLTFLSQQKRGEKTFSFGPISSNQKALIIYNPDLFYDLDEQVCTSFAKGLIEKGWAAKVVTIAAAERLNEEPVDLYVFCANTYNWAPDWPTSRFIKRQNNLENKNVIAITLGSGSTNRAQRLLEHKLTQKKVHLLDSQIFWLMRPNEEPSTDKTNVGVAVENAYALEKKTAKRLSHE</sequence>
<dbReference type="SUPFAM" id="SSF52218">
    <property type="entry name" value="Flavoproteins"/>
    <property type="match status" value="1"/>
</dbReference>
<dbReference type="EMBL" id="JBEXAE010000002">
    <property type="protein sequence ID" value="MET6989937.1"/>
    <property type="molecule type" value="Genomic_DNA"/>
</dbReference>
<dbReference type="RefSeq" id="WP_354614318.1">
    <property type="nucleotide sequence ID" value="NZ_JBEXAE010000002.1"/>
</dbReference>
<name>A0ABV2SS06_9FLAO</name>
<dbReference type="InterPro" id="IPR029039">
    <property type="entry name" value="Flavoprotein-like_sf"/>
</dbReference>
<evidence type="ECO:0000256" key="1">
    <source>
        <dbReference type="SAM" id="Phobius"/>
    </source>
</evidence>
<keyword evidence="1" id="KW-1133">Transmembrane helix</keyword>
<evidence type="ECO:0000313" key="3">
    <source>
        <dbReference type="Proteomes" id="UP001549799"/>
    </source>
</evidence>
<gene>
    <name evidence="2" type="ORF">ABXZ36_04665</name>
</gene>
<keyword evidence="3" id="KW-1185">Reference proteome</keyword>
<reference evidence="2 3" key="1">
    <citation type="submission" date="2024-07" db="EMBL/GenBank/DDBJ databases">
        <title>The genome sequence of type strain Sediminicola arcticus GDMCC 1.2805.</title>
        <authorList>
            <person name="Liu Y."/>
        </authorList>
    </citation>
    <scope>NUCLEOTIDE SEQUENCE [LARGE SCALE GENOMIC DNA]</scope>
    <source>
        <strain evidence="2 3">GDMCC 1.2805</strain>
    </source>
</reference>
<dbReference type="Gene3D" id="3.40.50.360">
    <property type="match status" value="1"/>
</dbReference>
<accession>A0ABV2SS06</accession>
<feature type="transmembrane region" description="Helical" evidence="1">
    <location>
        <begin position="6"/>
        <end position="26"/>
    </location>
</feature>
<proteinExistence type="predicted"/>
<dbReference type="Proteomes" id="UP001549799">
    <property type="component" value="Unassembled WGS sequence"/>
</dbReference>
<evidence type="ECO:0000313" key="2">
    <source>
        <dbReference type="EMBL" id="MET6989937.1"/>
    </source>
</evidence>
<keyword evidence="1" id="KW-0472">Membrane</keyword>
<evidence type="ECO:0008006" key="4">
    <source>
        <dbReference type="Google" id="ProtNLM"/>
    </source>
</evidence>
<organism evidence="2 3">
    <name type="scientific">Sediminicola arcticus</name>
    <dbReference type="NCBI Taxonomy" id="1574308"/>
    <lineage>
        <taxon>Bacteria</taxon>
        <taxon>Pseudomonadati</taxon>
        <taxon>Bacteroidota</taxon>
        <taxon>Flavobacteriia</taxon>
        <taxon>Flavobacteriales</taxon>
        <taxon>Flavobacteriaceae</taxon>
        <taxon>Sediminicola</taxon>
    </lineage>
</organism>
<keyword evidence="1" id="KW-0812">Transmembrane</keyword>
<protein>
    <recommendedName>
        <fullName evidence="4">Flavodoxin-like domain-containing protein</fullName>
    </recommendedName>
</protein>